<reference evidence="1" key="1">
    <citation type="submission" date="2021-08" db="EMBL/GenBank/DDBJ databases">
        <title>Complete genome sequence of Pseudomonas phytophila.</title>
        <authorList>
            <person name="Weir B.S."/>
            <person name="Templeton M.D."/>
            <person name="Arshed S."/>
            <person name="Andersen M.T."/>
            <person name="Jayaraman J."/>
        </authorList>
    </citation>
    <scope>NUCLEOTIDE SEQUENCE</scope>
    <source>
        <strain evidence="1">ICMP 23753</strain>
    </source>
</reference>
<evidence type="ECO:0008006" key="3">
    <source>
        <dbReference type="Google" id="ProtNLM"/>
    </source>
</evidence>
<evidence type="ECO:0000313" key="2">
    <source>
        <dbReference type="Proteomes" id="UP001063228"/>
    </source>
</evidence>
<sequence length="316" mass="36287">MREVSLITTFRWLKVSAPPGVYEIMPTVNIIVGDELVAKYLNAEFQKAAGEIEYQHFKQANHLVVSLPEEVEYWDDFVSGEEILHCWMVWVDWALQDSWLVKDNCFISEVAYCRSKLSGEYRWSNNSLYTQASASDGDRQRSVEFVESDIKYWSERLNSLRSHLDGKGYSILTPVLSKKATRFDRFLSFTQIARRSSTPAMKIAQMCSALESLFSTSTTELTHRLSERVAFFAGENPEDKELIYQLMKKAYGVRSQVTHGSHISSALSGLAPELSSKLLDLLRKITFKVLEDPHSADVVYGDDEFIENHFRRCLFF</sequence>
<dbReference type="EMBL" id="CP081201">
    <property type="protein sequence ID" value="UXZ98852.1"/>
    <property type="molecule type" value="Genomic_DNA"/>
</dbReference>
<proteinExistence type="predicted"/>
<gene>
    <name evidence="1" type="ORF">K3169_13775</name>
</gene>
<name>A0ABY6FLP1_9PSED</name>
<dbReference type="RefSeq" id="WP_263271973.1">
    <property type="nucleotide sequence ID" value="NZ_CP081201.1"/>
</dbReference>
<accession>A0ABY6FLP1</accession>
<keyword evidence="2" id="KW-1185">Reference proteome</keyword>
<protein>
    <recommendedName>
        <fullName evidence="3">Apea-like HEPN domain-containing protein</fullName>
    </recommendedName>
</protein>
<organism evidence="1 2">
    <name type="scientific">Pseudomonas phytophila</name>
    <dbReference type="NCBI Taxonomy" id="2867264"/>
    <lineage>
        <taxon>Bacteria</taxon>
        <taxon>Pseudomonadati</taxon>
        <taxon>Pseudomonadota</taxon>
        <taxon>Gammaproteobacteria</taxon>
        <taxon>Pseudomonadales</taxon>
        <taxon>Pseudomonadaceae</taxon>
        <taxon>Pseudomonas</taxon>
    </lineage>
</organism>
<evidence type="ECO:0000313" key="1">
    <source>
        <dbReference type="EMBL" id="UXZ98852.1"/>
    </source>
</evidence>
<dbReference type="Proteomes" id="UP001063228">
    <property type="component" value="Chromosome"/>
</dbReference>